<sequence>MPARAYATWCCLLLSHFIVPFPVIVMGELCVQTQYSIVRSVVGCSCRKDICQIDDGVRLFRWCTANYFLTWKNHTHSVVVSTW</sequence>
<evidence type="ECO:0008006" key="4">
    <source>
        <dbReference type="Google" id="ProtNLM"/>
    </source>
</evidence>
<organism evidence="2 3">
    <name type="scientific">Ceratodon purpureus</name>
    <name type="common">Fire moss</name>
    <name type="synonym">Dicranum purpureum</name>
    <dbReference type="NCBI Taxonomy" id="3225"/>
    <lineage>
        <taxon>Eukaryota</taxon>
        <taxon>Viridiplantae</taxon>
        <taxon>Streptophyta</taxon>
        <taxon>Embryophyta</taxon>
        <taxon>Bryophyta</taxon>
        <taxon>Bryophytina</taxon>
        <taxon>Bryopsida</taxon>
        <taxon>Dicranidae</taxon>
        <taxon>Pseudoditrichales</taxon>
        <taxon>Ditrichaceae</taxon>
        <taxon>Ceratodon</taxon>
    </lineage>
</organism>
<proteinExistence type="predicted"/>
<dbReference type="AlphaFoldDB" id="A0A8T0J3I7"/>
<accession>A0A8T0J3I7</accession>
<evidence type="ECO:0000313" key="2">
    <source>
        <dbReference type="EMBL" id="KAG0590494.1"/>
    </source>
</evidence>
<dbReference type="Proteomes" id="UP000822688">
    <property type="component" value="Chromosome 1"/>
</dbReference>
<feature type="signal peptide" evidence="1">
    <location>
        <begin position="1"/>
        <end position="27"/>
    </location>
</feature>
<keyword evidence="3" id="KW-1185">Reference proteome</keyword>
<feature type="chain" id="PRO_5035907874" description="Secreted protein" evidence="1">
    <location>
        <begin position="28"/>
        <end position="83"/>
    </location>
</feature>
<name>A0A8T0J3I7_CERPU</name>
<evidence type="ECO:0000313" key="3">
    <source>
        <dbReference type="Proteomes" id="UP000822688"/>
    </source>
</evidence>
<evidence type="ECO:0000256" key="1">
    <source>
        <dbReference type="SAM" id="SignalP"/>
    </source>
</evidence>
<dbReference type="EMBL" id="CM026421">
    <property type="protein sequence ID" value="KAG0590494.1"/>
    <property type="molecule type" value="Genomic_DNA"/>
</dbReference>
<reference evidence="2" key="1">
    <citation type="submission" date="2020-06" db="EMBL/GenBank/DDBJ databases">
        <title>WGS assembly of Ceratodon purpureus strain R40.</title>
        <authorList>
            <person name="Carey S.B."/>
            <person name="Jenkins J."/>
            <person name="Shu S."/>
            <person name="Lovell J.T."/>
            <person name="Sreedasyam A."/>
            <person name="Maumus F."/>
            <person name="Tiley G.P."/>
            <person name="Fernandez-Pozo N."/>
            <person name="Barry K."/>
            <person name="Chen C."/>
            <person name="Wang M."/>
            <person name="Lipzen A."/>
            <person name="Daum C."/>
            <person name="Saski C.A."/>
            <person name="Payton A.C."/>
            <person name="Mcbreen J.C."/>
            <person name="Conrad R.E."/>
            <person name="Kollar L.M."/>
            <person name="Olsson S."/>
            <person name="Huttunen S."/>
            <person name="Landis J.B."/>
            <person name="Wickett N.J."/>
            <person name="Johnson M.G."/>
            <person name="Rensing S.A."/>
            <person name="Grimwood J."/>
            <person name="Schmutz J."/>
            <person name="Mcdaniel S.F."/>
        </authorList>
    </citation>
    <scope>NUCLEOTIDE SEQUENCE</scope>
    <source>
        <strain evidence="2">R40</strain>
    </source>
</reference>
<comment type="caution">
    <text evidence="2">The sequence shown here is derived from an EMBL/GenBank/DDBJ whole genome shotgun (WGS) entry which is preliminary data.</text>
</comment>
<keyword evidence="1" id="KW-0732">Signal</keyword>
<protein>
    <recommendedName>
        <fullName evidence="4">Secreted protein</fullName>
    </recommendedName>
</protein>
<gene>
    <name evidence="2" type="ORF">KC19_1G103800</name>
</gene>